<accession>A0A5S6R3G5</accession>
<evidence type="ECO:0000256" key="1">
    <source>
        <dbReference type="ARBA" id="ARBA00006658"/>
    </source>
</evidence>
<evidence type="ECO:0000256" key="2">
    <source>
        <dbReference type="ARBA" id="ARBA00018951"/>
    </source>
</evidence>
<dbReference type="InterPro" id="IPR007303">
    <property type="entry name" value="TIP41-like"/>
</dbReference>
<evidence type="ECO:0000313" key="3">
    <source>
        <dbReference type="Proteomes" id="UP000046395"/>
    </source>
</evidence>
<dbReference type="AlphaFoldDB" id="A0A5S6R3G5"/>
<dbReference type="PANTHER" id="PTHR21021">
    <property type="entry name" value="GAF/PUTATIVE CYTOSKELETAL PROTEIN"/>
    <property type="match status" value="1"/>
</dbReference>
<comment type="similarity">
    <text evidence="1">Belongs to the TIP41 family.</text>
</comment>
<keyword evidence="3" id="KW-1185">Reference proteome</keyword>
<dbReference type="WBParaSite" id="TMUE_3000013859.1">
    <property type="protein sequence ID" value="TMUE_3000013859.1"/>
    <property type="gene ID" value="WBGene00294205"/>
</dbReference>
<organism evidence="3 4">
    <name type="scientific">Trichuris muris</name>
    <name type="common">Mouse whipworm</name>
    <dbReference type="NCBI Taxonomy" id="70415"/>
    <lineage>
        <taxon>Eukaryota</taxon>
        <taxon>Metazoa</taxon>
        <taxon>Ecdysozoa</taxon>
        <taxon>Nematoda</taxon>
        <taxon>Enoplea</taxon>
        <taxon>Dorylaimia</taxon>
        <taxon>Trichinellida</taxon>
        <taxon>Trichuridae</taxon>
        <taxon>Trichuris</taxon>
    </lineage>
</organism>
<name>A0A5S6R3G5_TRIMR</name>
<dbReference type="Proteomes" id="UP000046395">
    <property type="component" value="Unassembled WGS sequence"/>
</dbReference>
<dbReference type="STRING" id="70415.A0A5S6R3G5"/>
<dbReference type="GO" id="GO:0031929">
    <property type="term" value="P:TOR signaling"/>
    <property type="evidence" value="ECO:0007669"/>
    <property type="project" value="TreeGrafter"/>
</dbReference>
<dbReference type="PANTHER" id="PTHR21021:SF16">
    <property type="entry name" value="TIP41-LIKE PROTEIN"/>
    <property type="match status" value="1"/>
</dbReference>
<proteinExistence type="inferred from homology"/>
<evidence type="ECO:0000313" key="4">
    <source>
        <dbReference type="WBParaSite" id="TMUE_3000013859.1"/>
    </source>
</evidence>
<sequence length="269" mass="31082">MESGPADSRALPEIEAFESHGWRFTAVRHKAILPSTCVCGQKQPFCLFCQYEQQLRIAVLPEMVFFKNSLQMEHQSGARIEFNSLDALREVSEKATTGYCVAATDVWTKARSECLADKKVANNYDWTFSSSYKGTYRHLTTSATGECIDYNALRIREPIEFYQSFPLYEDELSDHGCSMMDLKFRCMPSGFFLLLRLYLRIDKVVVRMPECRLHWRFASNYGLRECTLKEKSFCDLNETERAAVMNVDEISNLLEPVVLSRERVDFCDI</sequence>
<dbReference type="Pfam" id="PF04176">
    <property type="entry name" value="TIP41"/>
    <property type="match status" value="1"/>
</dbReference>
<dbReference type="InterPro" id="IPR051330">
    <property type="entry name" value="Phosphatase_reg/MetRdx"/>
</dbReference>
<protein>
    <recommendedName>
        <fullName evidence="2">TIP41-like protein</fullName>
    </recommendedName>
</protein>
<reference evidence="4" key="1">
    <citation type="submission" date="2019-12" db="UniProtKB">
        <authorList>
            <consortium name="WormBaseParasite"/>
        </authorList>
    </citation>
    <scope>IDENTIFICATION</scope>
</reference>
<dbReference type="GO" id="GO:0005829">
    <property type="term" value="C:cytosol"/>
    <property type="evidence" value="ECO:0007669"/>
    <property type="project" value="TreeGrafter"/>
</dbReference>